<evidence type="ECO:0000256" key="6">
    <source>
        <dbReference type="ARBA" id="ARBA00022741"/>
    </source>
</evidence>
<comment type="subunit">
    <text evidence="12">Homodimer.</text>
</comment>
<dbReference type="GO" id="GO:0005829">
    <property type="term" value="C:cytosol"/>
    <property type="evidence" value="ECO:0007669"/>
    <property type="project" value="TreeGrafter"/>
</dbReference>
<dbReference type="InterPro" id="IPR002139">
    <property type="entry name" value="Ribo/fructo_kinase"/>
</dbReference>
<keyword evidence="5 12" id="KW-0479">Metal-binding</keyword>
<comment type="subcellular location">
    <subcellularLocation>
        <location evidence="12">Cytoplasm</location>
    </subcellularLocation>
</comment>
<evidence type="ECO:0000256" key="7">
    <source>
        <dbReference type="ARBA" id="ARBA00022777"/>
    </source>
</evidence>
<dbReference type="STRING" id="631454.N177_0437"/>
<comment type="catalytic activity">
    <reaction evidence="12">
        <text>D-ribose + ATP = D-ribose 5-phosphate + ADP + H(+)</text>
        <dbReference type="Rhea" id="RHEA:13697"/>
        <dbReference type="ChEBI" id="CHEBI:15378"/>
        <dbReference type="ChEBI" id="CHEBI:30616"/>
        <dbReference type="ChEBI" id="CHEBI:47013"/>
        <dbReference type="ChEBI" id="CHEBI:78346"/>
        <dbReference type="ChEBI" id="CHEBI:456216"/>
        <dbReference type="EC" id="2.7.1.15"/>
    </reaction>
</comment>
<dbReference type="EC" id="2.7.1.15" evidence="2 12"/>
<evidence type="ECO:0000256" key="9">
    <source>
        <dbReference type="ARBA" id="ARBA00022842"/>
    </source>
</evidence>
<evidence type="ECO:0000256" key="3">
    <source>
        <dbReference type="ARBA" id="ARBA00016943"/>
    </source>
</evidence>
<comment type="caution">
    <text evidence="14">The sequence shown here is derived from an EMBL/GenBank/DDBJ whole genome shotgun (WGS) entry which is preliminary data.</text>
</comment>
<dbReference type="EMBL" id="AWXZ01000012">
    <property type="protein sequence ID" value="ESR27011.1"/>
    <property type="molecule type" value="Genomic_DNA"/>
</dbReference>
<feature type="binding site" evidence="12">
    <location>
        <position position="254"/>
    </location>
    <ligand>
        <name>K(+)</name>
        <dbReference type="ChEBI" id="CHEBI:29103"/>
    </ligand>
</feature>
<feature type="binding site" evidence="12">
    <location>
        <position position="147"/>
    </location>
    <ligand>
        <name>substrate</name>
    </ligand>
</feature>
<dbReference type="PRINTS" id="PR00990">
    <property type="entry name" value="RIBOKINASE"/>
</dbReference>
<keyword evidence="10 12" id="KW-0630">Potassium</keyword>
<dbReference type="GO" id="GO:0046872">
    <property type="term" value="F:metal ion binding"/>
    <property type="evidence" value="ECO:0007669"/>
    <property type="project" value="UniProtKB-KW"/>
</dbReference>
<comment type="function">
    <text evidence="12">Catalyzes the phosphorylation of ribose at O-5 in a reaction requiring ATP and magnesium. The resulting D-ribose-5-phosphate can then be used either for sythesis of nucleotides, histidine, and tryptophan, or as a component of the pentose phosphate pathway.</text>
</comment>
<gene>
    <name evidence="12" type="primary">rbsK</name>
    <name evidence="14" type="ORF">N177_0437</name>
</gene>
<dbReference type="PROSITE" id="PS00584">
    <property type="entry name" value="PFKB_KINASES_2"/>
    <property type="match status" value="1"/>
</dbReference>
<keyword evidence="11 12" id="KW-0119">Carbohydrate metabolism</keyword>
<evidence type="ECO:0000256" key="8">
    <source>
        <dbReference type="ARBA" id="ARBA00022840"/>
    </source>
</evidence>
<feature type="binding site" evidence="12">
    <location>
        <position position="191"/>
    </location>
    <ligand>
        <name>ATP</name>
        <dbReference type="ChEBI" id="CHEBI:30616"/>
    </ligand>
</feature>
<dbReference type="CDD" id="cd01174">
    <property type="entry name" value="ribokinase"/>
    <property type="match status" value="1"/>
</dbReference>
<keyword evidence="9 12" id="KW-0460">Magnesium</keyword>
<comment type="cofactor">
    <cofactor evidence="12">
        <name>Mg(2+)</name>
        <dbReference type="ChEBI" id="CHEBI:18420"/>
    </cofactor>
    <text evidence="12">Requires a divalent cation, most likely magnesium in vivo, as an electrophilic catalyst to aid phosphoryl group transfer. It is the chelate of the metal and the nucleotide that is the actual substrate.</text>
</comment>
<keyword evidence="12" id="KW-0963">Cytoplasm</keyword>
<protein>
    <recommendedName>
        <fullName evidence="3 12">Ribokinase</fullName>
        <shortName evidence="12">RK</shortName>
        <ecNumber evidence="2 12">2.7.1.15</ecNumber>
    </recommendedName>
</protein>
<dbReference type="PANTHER" id="PTHR10584">
    <property type="entry name" value="SUGAR KINASE"/>
    <property type="match status" value="1"/>
</dbReference>
<reference evidence="14 15" key="1">
    <citation type="journal article" date="2014" name="Genome Announc.">
        <title>Draft Genome Sequence of Lutibaculum baratangense Strain AMV1T, Isolated from a Mud Volcano in Andamans, India.</title>
        <authorList>
            <person name="Singh A."/>
            <person name="Sreenivas A."/>
            <person name="Sathyanarayana Reddy G."/>
            <person name="Pinnaka A.K."/>
            <person name="Shivaji S."/>
        </authorList>
    </citation>
    <scope>NUCLEOTIDE SEQUENCE [LARGE SCALE GENOMIC DNA]</scope>
    <source>
        <strain evidence="14 15">AMV1</strain>
    </source>
</reference>
<proteinExistence type="inferred from homology"/>
<dbReference type="RefSeq" id="WP_023430588.1">
    <property type="nucleotide sequence ID" value="NZ_AWXZ01000012.1"/>
</dbReference>
<dbReference type="Proteomes" id="UP000017819">
    <property type="component" value="Unassembled WGS sequence"/>
</dbReference>
<dbReference type="eggNOG" id="COG0524">
    <property type="taxonomic scope" value="Bacteria"/>
</dbReference>
<feature type="binding site" evidence="12">
    <location>
        <begin position="259"/>
        <end position="260"/>
    </location>
    <ligand>
        <name>ATP</name>
        <dbReference type="ChEBI" id="CHEBI:30616"/>
    </ligand>
</feature>
<accession>V4RLW7</accession>
<feature type="binding site" evidence="12">
    <location>
        <position position="295"/>
    </location>
    <ligand>
        <name>K(+)</name>
        <dbReference type="ChEBI" id="CHEBI:29103"/>
    </ligand>
</feature>
<feature type="binding site" evidence="12">
    <location>
        <position position="299"/>
    </location>
    <ligand>
        <name>K(+)</name>
        <dbReference type="ChEBI" id="CHEBI:29103"/>
    </ligand>
</feature>
<keyword evidence="6 12" id="KW-0547">Nucleotide-binding</keyword>
<evidence type="ECO:0000313" key="14">
    <source>
        <dbReference type="EMBL" id="ESR27011.1"/>
    </source>
</evidence>
<dbReference type="PATRIC" id="fig|631454.5.peg.429"/>
<dbReference type="Pfam" id="PF00294">
    <property type="entry name" value="PfkB"/>
    <property type="match status" value="1"/>
</dbReference>
<dbReference type="GO" id="GO:0004747">
    <property type="term" value="F:ribokinase activity"/>
    <property type="evidence" value="ECO:0007669"/>
    <property type="project" value="UniProtKB-UniRule"/>
</dbReference>
<dbReference type="InterPro" id="IPR011877">
    <property type="entry name" value="Ribokinase"/>
</dbReference>
<evidence type="ECO:0000259" key="13">
    <source>
        <dbReference type="Pfam" id="PF00294"/>
    </source>
</evidence>
<dbReference type="OrthoDB" id="9775849at2"/>
<organism evidence="14 15">
    <name type="scientific">Lutibaculum baratangense AMV1</name>
    <dbReference type="NCBI Taxonomy" id="631454"/>
    <lineage>
        <taxon>Bacteria</taxon>
        <taxon>Pseudomonadati</taxon>
        <taxon>Pseudomonadota</taxon>
        <taxon>Alphaproteobacteria</taxon>
        <taxon>Hyphomicrobiales</taxon>
        <taxon>Tepidamorphaceae</taxon>
        <taxon>Lutibaculum</taxon>
    </lineage>
</organism>
<dbReference type="InterPro" id="IPR002173">
    <property type="entry name" value="Carboh/pur_kinase_PfkB_CS"/>
</dbReference>
<feature type="active site" description="Proton acceptor" evidence="12">
    <location>
        <position position="260"/>
    </location>
</feature>
<evidence type="ECO:0000256" key="5">
    <source>
        <dbReference type="ARBA" id="ARBA00022723"/>
    </source>
</evidence>
<dbReference type="NCBIfam" id="TIGR02152">
    <property type="entry name" value="D_ribokin_bact"/>
    <property type="match status" value="1"/>
</dbReference>
<feature type="binding site" evidence="12">
    <location>
        <begin position="17"/>
        <end position="19"/>
    </location>
    <ligand>
        <name>substrate</name>
    </ligand>
</feature>
<comment type="similarity">
    <text evidence="1">Belongs to the carbohydrate kinase pfkB family.</text>
</comment>
<feature type="binding site" evidence="12">
    <location>
        <begin position="45"/>
        <end position="49"/>
    </location>
    <ligand>
        <name>substrate</name>
    </ligand>
</feature>
<evidence type="ECO:0000256" key="12">
    <source>
        <dbReference type="HAMAP-Rule" id="MF_01987"/>
    </source>
</evidence>
<dbReference type="Gene3D" id="3.40.1190.20">
    <property type="match status" value="1"/>
</dbReference>
<keyword evidence="15" id="KW-1185">Reference proteome</keyword>
<sequence>MSEASPRGTVVVLGIFAADLAFRAPRLPRIGETLLANGFELGPGGKGSNQAVAAARCGADVKMISRLGADAFGEIARALWGGEGIDLRFVATDDAAPTGAAFIYVDEASGHNAIIVEAGAAKKLSAADLGAAREVIAAADIFMTQLEQPIEAALAGLRIAKGSGVRTILNPAPAADLPDEVWPLCDYATPNESEAGAITGIEVSDLESARKAASALVERGVGCAVLTLGAAGVLVHSAETSLHIPAVDAGPVVDTTGAGDAFNGGFAAALARGEAPERAARFACAVAGLSVTRKGAARSMPSLEEATRLLARTGAAG</sequence>
<feature type="binding site" evidence="12">
    <location>
        <position position="260"/>
    </location>
    <ligand>
        <name>substrate</name>
    </ligand>
</feature>
<dbReference type="InterPro" id="IPR011611">
    <property type="entry name" value="PfkB_dom"/>
</dbReference>
<keyword evidence="7 12" id="KW-0418">Kinase</keyword>
<dbReference type="UniPathway" id="UPA00916">
    <property type="reaction ID" value="UER00889"/>
</dbReference>
<feature type="binding site" evidence="12">
    <location>
        <position position="290"/>
    </location>
    <ligand>
        <name>K(+)</name>
        <dbReference type="ChEBI" id="CHEBI:29103"/>
    </ligand>
</feature>
<evidence type="ECO:0000256" key="11">
    <source>
        <dbReference type="ARBA" id="ARBA00023277"/>
    </source>
</evidence>
<comment type="activity regulation">
    <text evidence="12">Activated by a monovalent cation that binds near, but not in, the active site. The most likely occupant of the site in vivo is potassium. Ion binding induces a conformational change that may alter substrate affinity.</text>
</comment>
<evidence type="ECO:0000313" key="15">
    <source>
        <dbReference type="Proteomes" id="UP000017819"/>
    </source>
</evidence>
<feature type="binding site" evidence="12">
    <location>
        <position position="256"/>
    </location>
    <ligand>
        <name>K(+)</name>
        <dbReference type="ChEBI" id="CHEBI:29103"/>
    </ligand>
</feature>
<comment type="pathway">
    <text evidence="12">Carbohydrate metabolism; D-ribose degradation; D-ribose 5-phosphate from beta-D-ribopyranose: step 2/2.</text>
</comment>
<dbReference type="PANTHER" id="PTHR10584:SF166">
    <property type="entry name" value="RIBOKINASE"/>
    <property type="match status" value="1"/>
</dbReference>
<dbReference type="GO" id="GO:0019303">
    <property type="term" value="P:D-ribose catabolic process"/>
    <property type="evidence" value="ECO:0007669"/>
    <property type="project" value="UniProtKB-UniRule"/>
</dbReference>
<comment type="similarity">
    <text evidence="12">Belongs to the carbohydrate kinase PfkB family. Ribokinase subfamily.</text>
</comment>
<evidence type="ECO:0000256" key="10">
    <source>
        <dbReference type="ARBA" id="ARBA00022958"/>
    </source>
</evidence>
<evidence type="ECO:0000256" key="4">
    <source>
        <dbReference type="ARBA" id="ARBA00022679"/>
    </source>
</evidence>
<feature type="binding site" evidence="12">
    <location>
        <begin position="227"/>
        <end position="232"/>
    </location>
    <ligand>
        <name>ATP</name>
        <dbReference type="ChEBI" id="CHEBI:30616"/>
    </ligand>
</feature>
<dbReference type="GO" id="GO:0005524">
    <property type="term" value="F:ATP binding"/>
    <property type="evidence" value="ECO:0007669"/>
    <property type="project" value="UniProtKB-UniRule"/>
</dbReference>
<feature type="domain" description="Carbohydrate kinase PfkB" evidence="13">
    <location>
        <begin position="10"/>
        <end position="302"/>
    </location>
</feature>
<name>V4RLW7_9HYPH</name>
<feature type="binding site" evidence="12">
    <location>
        <position position="293"/>
    </location>
    <ligand>
        <name>K(+)</name>
        <dbReference type="ChEBI" id="CHEBI:29103"/>
    </ligand>
</feature>
<evidence type="ECO:0000256" key="1">
    <source>
        <dbReference type="ARBA" id="ARBA00005380"/>
    </source>
</evidence>
<dbReference type="SUPFAM" id="SSF53613">
    <property type="entry name" value="Ribokinase-like"/>
    <property type="match status" value="1"/>
</dbReference>
<dbReference type="HAMAP" id="MF_01987">
    <property type="entry name" value="Ribokinase"/>
    <property type="match status" value="1"/>
</dbReference>
<comment type="caution">
    <text evidence="12">Lacks conserved residue(s) required for the propagation of feature annotation.</text>
</comment>
<keyword evidence="4 12" id="KW-0808">Transferase</keyword>
<dbReference type="InterPro" id="IPR029056">
    <property type="entry name" value="Ribokinase-like"/>
</dbReference>
<evidence type="ECO:0000256" key="2">
    <source>
        <dbReference type="ARBA" id="ARBA00012035"/>
    </source>
</evidence>
<keyword evidence="8 12" id="KW-0067">ATP-binding</keyword>
<dbReference type="AlphaFoldDB" id="V4RLW7"/>